<dbReference type="Proteomes" id="UP000199497">
    <property type="component" value="Unassembled WGS sequence"/>
</dbReference>
<organism evidence="2 3">
    <name type="scientific">Actinopolyspora xinjiangensis</name>
    <dbReference type="NCBI Taxonomy" id="405564"/>
    <lineage>
        <taxon>Bacteria</taxon>
        <taxon>Bacillati</taxon>
        <taxon>Actinomycetota</taxon>
        <taxon>Actinomycetes</taxon>
        <taxon>Actinopolysporales</taxon>
        <taxon>Actinopolysporaceae</taxon>
        <taxon>Actinopolyspora</taxon>
    </lineage>
</organism>
<feature type="compositionally biased region" description="Basic and acidic residues" evidence="1">
    <location>
        <begin position="60"/>
        <end position="78"/>
    </location>
</feature>
<feature type="compositionally biased region" description="Low complexity" evidence="1">
    <location>
        <begin position="29"/>
        <end position="38"/>
    </location>
</feature>
<sequence>MRRGMWLLGSAVAVGVLLLGAWGIARMDGSSSESESPGGTPGAGVVSTDVERNEGVPWRRLKEEGATFKDPVEDLRDG</sequence>
<evidence type="ECO:0000313" key="3">
    <source>
        <dbReference type="Proteomes" id="UP000199497"/>
    </source>
</evidence>
<protein>
    <submittedName>
        <fullName evidence="2">Uncharacterized protein</fullName>
    </submittedName>
</protein>
<accession>A0A1H0S223</accession>
<gene>
    <name evidence="2" type="ORF">SAMN04487905_103343</name>
</gene>
<evidence type="ECO:0000313" key="2">
    <source>
        <dbReference type="EMBL" id="SDP35763.1"/>
    </source>
</evidence>
<dbReference type="EMBL" id="FNJR01000003">
    <property type="protein sequence ID" value="SDP35763.1"/>
    <property type="molecule type" value="Genomic_DNA"/>
</dbReference>
<evidence type="ECO:0000256" key="1">
    <source>
        <dbReference type="SAM" id="MobiDB-lite"/>
    </source>
</evidence>
<name>A0A1H0S223_9ACTN</name>
<keyword evidence="3" id="KW-1185">Reference proteome</keyword>
<proteinExistence type="predicted"/>
<reference evidence="3" key="1">
    <citation type="submission" date="2016-10" db="EMBL/GenBank/DDBJ databases">
        <authorList>
            <person name="Varghese N."/>
            <person name="Submissions S."/>
        </authorList>
    </citation>
    <scope>NUCLEOTIDE SEQUENCE [LARGE SCALE GENOMIC DNA]</scope>
    <source>
        <strain evidence="3">DSM 46732</strain>
    </source>
</reference>
<dbReference type="AlphaFoldDB" id="A0A1H0S223"/>
<feature type="region of interest" description="Disordered" evidence="1">
    <location>
        <begin position="28"/>
        <end position="78"/>
    </location>
</feature>